<name>A0A7M7KWA8_VARDE</name>
<feature type="transmembrane region" description="Helical" evidence="2">
    <location>
        <begin position="186"/>
        <end position="209"/>
    </location>
</feature>
<feature type="region of interest" description="Disordered" evidence="1">
    <location>
        <begin position="1"/>
        <end position="31"/>
    </location>
</feature>
<dbReference type="RefSeq" id="XP_022671688.1">
    <property type="nucleotide sequence ID" value="XM_022815953.1"/>
</dbReference>
<dbReference type="OrthoDB" id="6437612at2759"/>
<keyword evidence="4" id="KW-1185">Reference proteome</keyword>
<evidence type="ECO:0000313" key="3">
    <source>
        <dbReference type="EnsemblMetazoa" id="XP_022671688"/>
    </source>
</evidence>
<sequence>MSDMAPSKVKRPNEKVDISKDVKTTGEHRVGEGRGESDLLVVNSAVVRSDAIGCSIGAVEASMMPRGSSSLGAGVGNGISFRSPRVIGLVTASTFLLCFLLFGVINITAGTLITLASMRIDEEHSGTAMVTDPTPTAILLSDRPSPSNLSQAEATLSSIFGLPAGKQRGYQMKPQGHRGAIDARRLVGIVLLFAGTALICIGGGIGYVACCSVASGSSLSLAPCKRSLKTSFVVEREILVITTALGEQRQPPSSNSPPPPLDV</sequence>
<dbReference type="AlphaFoldDB" id="A0A7M7KWA8"/>
<keyword evidence="2" id="KW-0812">Transmembrane</keyword>
<dbReference type="EnsemblMetazoa" id="XM_022815953">
    <property type="protein sequence ID" value="XP_022671688"/>
    <property type="gene ID" value="LOC111254766"/>
</dbReference>
<evidence type="ECO:0000256" key="2">
    <source>
        <dbReference type="SAM" id="Phobius"/>
    </source>
</evidence>
<dbReference type="Proteomes" id="UP000594260">
    <property type="component" value="Unplaced"/>
</dbReference>
<evidence type="ECO:0000313" key="4">
    <source>
        <dbReference type="Proteomes" id="UP000594260"/>
    </source>
</evidence>
<keyword evidence="2" id="KW-1133">Transmembrane helix</keyword>
<accession>A0A7M7KWA8</accession>
<protein>
    <submittedName>
        <fullName evidence="3">Uncharacterized protein</fullName>
    </submittedName>
</protein>
<dbReference type="InParanoid" id="A0A7M7KWA8"/>
<keyword evidence="2" id="KW-0472">Membrane</keyword>
<reference evidence="3" key="1">
    <citation type="submission" date="2021-01" db="UniProtKB">
        <authorList>
            <consortium name="EnsemblMetazoa"/>
        </authorList>
    </citation>
    <scope>IDENTIFICATION</scope>
</reference>
<proteinExistence type="predicted"/>
<feature type="transmembrane region" description="Helical" evidence="2">
    <location>
        <begin position="86"/>
        <end position="109"/>
    </location>
</feature>
<dbReference type="KEGG" id="vde:111254766"/>
<organism evidence="3 4">
    <name type="scientific">Varroa destructor</name>
    <name type="common">Honeybee mite</name>
    <dbReference type="NCBI Taxonomy" id="109461"/>
    <lineage>
        <taxon>Eukaryota</taxon>
        <taxon>Metazoa</taxon>
        <taxon>Ecdysozoa</taxon>
        <taxon>Arthropoda</taxon>
        <taxon>Chelicerata</taxon>
        <taxon>Arachnida</taxon>
        <taxon>Acari</taxon>
        <taxon>Parasitiformes</taxon>
        <taxon>Mesostigmata</taxon>
        <taxon>Gamasina</taxon>
        <taxon>Dermanyssoidea</taxon>
        <taxon>Varroidae</taxon>
        <taxon>Varroa</taxon>
    </lineage>
</organism>
<dbReference type="GeneID" id="111254766"/>
<evidence type="ECO:0000256" key="1">
    <source>
        <dbReference type="SAM" id="MobiDB-lite"/>
    </source>
</evidence>
<feature type="compositionally biased region" description="Basic and acidic residues" evidence="1">
    <location>
        <begin position="11"/>
        <end position="31"/>
    </location>
</feature>